<accession>Q0RMC4</accession>
<evidence type="ECO:0000256" key="1">
    <source>
        <dbReference type="SAM" id="MobiDB-lite"/>
    </source>
</evidence>
<dbReference type="AlphaFoldDB" id="Q0RMC4"/>
<dbReference type="EMBL" id="CT573213">
    <property type="protein sequence ID" value="CAJ61327.1"/>
    <property type="molecule type" value="Genomic_DNA"/>
</dbReference>
<protein>
    <submittedName>
        <fullName evidence="2">Uncharacterized protein</fullName>
    </submittedName>
</protein>
<reference evidence="2 3" key="1">
    <citation type="journal article" date="2007" name="Genome Res.">
        <title>Genome characteristics of facultatively symbiotic Frankia sp. strains reflect host range and host plant biogeography.</title>
        <authorList>
            <person name="Normand P."/>
            <person name="Lapierre P."/>
            <person name="Tisa L.S."/>
            <person name="Gogarten J.P."/>
            <person name="Alloisio N."/>
            <person name="Bagnarol E."/>
            <person name="Bassi C.A."/>
            <person name="Berry A.M."/>
            <person name="Bickhart D.M."/>
            <person name="Choisne N."/>
            <person name="Couloux A."/>
            <person name="Cournoyer B."/>
            <person name="Cruveiller S."/>
            <person name="Daubin V."/>
            <person name="Demange N."/>
            <person name="Francino M.P."/>
            <person name="Goltsman E."/>
            <person name="Huang Y."/>
            <person name="Kopp O.R."/>
            <person name="Labarre L."/>
            <person name="Lapidus A."/>
            <person name="Lavire C."/>
            <person name="Marechal J."/>
            <person name="Martinez M."/>
            <person name="Mastronunzio J.E."/>
            <person name="Mullin B.C."/>
            <person name="Niemann J."/>
            <person name="Pujic P."/>
            <person name="Rawnsley T."/>
            <person name="Rouy Z."/>
            <person name="Schenowitz C."/>
            <person name="Sellstedt A."/>
            <person name="Tavares F."/>
            <person name="Tomkins J.P."/>
            <person name="Vallenet D."/>
            <person name="Valverde C."/>
            <person name="Wall L.G."/>
            <person name="Wang Y."/>
            <person name="Medigue C."/>
            <person name="Benson D.R."/>
        </authorList>
    </citation>
    <scope>NUCLEOTIDE SEQUENCE [LARGE SCALE GENOMIC DNA]</scope>
    <source>
        <strain evidence="3">DSM 45986 / CECT 9034 / ACN14a</strain>
    </source>
</reference>
<proteinExistence type="predicted"/>
<gene>
    <name evidence="2" type="ordered locus">FRAAL2681</name>
</gene>
<sequence>MRVCRLDSMGHIAQGPNNMVVTDQYAKIDFAQDMENGQDTSARNAAGNLAVTWRTPDLPKRLTVSVDLTAPDPELEELLTGGTVLTSNDPPLTAPVATATPSSTGGSMPSGTYSHMITVMNYRGETTPASPLSTTVIGPNGSVSISIPLTPGATMAGIYRQVGASYAQIAVVPLETAGATTFVDTGTTPMGCVPGPPATNSTSGYGTEGYAYPDLQTDPNPCGVSIEAWSRAVIDGGPANPPYIHWVWPRVMLWNKGSRTLDTSPLASSFSGFGFTNLYWGRGPDGGWQQDSSRVSFRRREARYPLPTVGYQPTPALPY</sequence>
<evidence type="ECO:0000313" key="2">
    <source>
        <dbReference type="EMBL" id="CAJ61327.1"/>
    </source>
</evidence>
<keyword evidence="3" id="KW-1185">Reference proteome</keyword>
<dbReference type="Proteomes" id="UP000000657">
    <property type="component" value="Chromosome"/>
</dbReference>
<name>Q0RMC4_FRAAA</name>
<organism evidence="2 3">
    <name type="scientific">Frankia alni (strain DSM 45986 / CECT 9034 / ACN14a)</name>
    <dbReference type="NCBI Taxonomy" id="326424"/>
    <lineage>
        <taxon>Bacteria</taxon>
        <taxon>Bacillati</taxon>
        <taxon>Actinomycetota</taxon>
        <taxon>Actinomycetes</taxon>
        <taxon>Frankiales</taxon>
        <taxon>Frankiaceae</taxon>
        <taxon>Frankia</taxon>
    </lineage>
</organism>
<dbReference type="HOGENOM" id="CLU_870828_0_0_11"/>
<evidence type="ECO:0000313" key="3">
    <source>
        <dbReference type="Proteomes" id="UP000000657"/>
    </source>
</evidence>
<feature type="region of interest" description="Disordered" evidence="1">
    <location>
        <begin position="83"/>
        <end position="110"/>
    </location>
</feature>
<dbReference type="STRING" id="326424.FRAAL2681"/>
<dbReference type="KEGG" id="fal:FRAAL2681"/>